<dbReference type="EMBL" id="FRBC01000020">
    <property type="protein sequence ID" value="SHK84452.1"/>
    <property type="molecule type" value="Genomic_DNA"/>
</dbReference>
<name>A0A1M6VSG1_SELRU</name>
<gene>
    <name evidence="1" type="ORF">SAMN05216582_12052</name>
</gene>
<accession>A0A1M6VSG1</accession>
<organism evidence="1 2">
    <name type="scientific">Selenomonas ruminantium</name>
    <dbReference type="NCBI Taxonomy" id="971"/>
    <lineage>
        <taxon>Bacteria</taxon>
        <taxon>Bacillati</taxon>
        <taxon>Bacillota</taxon>
        <taxon>Negativicutes</taxon>
        <taxon>Selenomonadales</taxon>
        <taxon>Selenomonadaceae</taxon>
        <taxon>Selenomonas</taxon>
    </lineage>
</organism>
<dbReference type="RefSeq" id="WP_256625877.1">
    <property type="nucleotide sequence ID" value="NZ_FRBC01000020.1"/>
</dbReference>
<dbReference type="Proteomes" id="UP000184263">
    <property type="component" value="Unassembled WGS sequence"/>
</dbReference>
<proteinExistence type="predicted"/>
<evidence type="ECO:0000313" key="2">
    <source>
        <dbReference type="Proteomes" id="UP000184263"/>
    </source>
</evidence>
<dbReference type="AlphaFoldDB" id="A0A1M6VSG1"/>
<evidence type="ECO:0000313" key="1">
    <source>
        <dbReference type="EMBL" id="SHK84452.1"/>
    </source>
</evidence>
<sequence>MRHLALPQGNFLPQGFEPLGEQIIAGILSVKVRELVNGQPVARLAMVCEKGVAANMEQSVKVRIDGPQALYIGDCLEREEGLAMTPAGKPTLAGYWHQLLAERLTDAGLCLRVPLHIAPHVLDLTADFDLSGGDVLDISLALGDFGYGHMARLWAQLYASLAWDVAREILPRYAMLDFDGIDLVPPLPAAACSKTA</sequence>
<reference evidence="1 2" key="1">
    <citation type="submission" date="2016-11" db="EMBL/GenBank/DDBJ databases">
        <authorList>
            <person name="Jaros S."/>
            <person name="Januszkiewicz K."/>
            <person name="Wedrychowicz H."/>
        </authorList>
    </citation>
    <scope>NUCLEOTIDE SEQUENCE [LARGE SCALE GENOMIC DNA]</scope>
    <source>
        <strain evidence="1 2">HD4</strain>
    </source>
</reference>
<protein>
    <submittedName>
        <fullName evidence="1">Uncharacterized protein</fullName>
    </submittedName>
</protein>